<keyword evidence="4" id="KW-1185">Reference proteome</keyword>
<comment type="pathway">
    <text evidence="1">Cofactor biosynthesis; thiamine diphosphate biosynthesis; thiamine diphosphate from thiamine phosphate: step 1/1.</text>
</comment>
<dbReference type="SUPFAM" id="SSF56042">
    <property type="entry name" value="PurM C-terminal domain-like"/>
    <property type="match status" value="1"/>
</dbReference>
<feature type="binding site" evidence="1">
    <location>
        <position position="54"/>
    </location>
    <ligand>
        <name>Mg(2+)</name>
        <dbReference type="ChEBI" id="CHEBI:18420"/>
        <label>1</label>
    </ligand>
</feature>
<comment type="similarity">
    <text evidence="1">Belongs to the thiamine-monophosphate kinase family.</text>
</comment>
<comment type="function">
    <text evidence="1">Catalyzes the ATP-dependent phosphorylation of thiamine-monophosphate (TMP) to form thiamine-pyrophosphate (TPP), the active form of vitamin B1.</text>
</comment>
<dbReference type="AlphaFoldDB" id="D7WD58"/>
<comment type="miscellaneous">
    <text evidence="1">Reaction mechanism of ThiL seems to utilize a direct, inline transfer of the gamma-phosphate of ATP to TMP rather than a phosphorylated enzyme intermediate.</text>
</comment>
<feature type="binding site" evidence="1">
    <location>
        <position position="84"/>
    </location>
    <ligand>
        <name>Mg(2+)</name>
        <dbReference type="ChEBI" id="CHEBI:18420"/>
        <label>3</label>
    </ligand>
</feature>
<feature type="binding site" evidence="1">
    <location>
        <position position="84"/>
    </location>
    <ligand>
        <name>Mg(2+)</name>
        <dbReference type="ChEBI" id="CHEBI:18420"/>
        <label>2</label>
    </ligand>
</feature>
<dbReference type="NCBIfam" id="NF004351">
    <property type="entry name" value="PRK05731.1-4"/>
    <property type="match status" value="1"/>
</dbReference>
<dbReference type="GO" id="GO:0009229">
    <property type="term" value="P:thiamine diphosphate biosynthetic process"/>
    <property type="evidence" value="ECO:0007669"/>
    <property type="project" value="UniProtKB-UniRule"/>
</dbReference>
<dbReference type="PANTHER" id="PTHR30270">
    <property type="entry name" value="THIAMINE-MONOPHOSPHATE KINASE"/>
    <property type="match status" value="1"/>
</dbReference>
<dbReference type="HAMAP" id="MF_02128">
    <property type="entry name" value="TMP_kinase"/>
    <property type="match status" value="1"/>
</dbReference>
<feature type="binding site" evidence="1">
    <location>
        <position position="226"/>
    </location>
    <ligand>
        <name>Mg(2+)</name>
        <dbReference type="ChEBI" id="CHEBI:18420"/>
        <label>5</label>
    </ligand>
</feature>
<comment type="catalytic activity">
    <reaction evidence="1">
        <text>thiamine phosphate + ATP = thiamine diphosphate + ADP</text>
        <dbReference type="Rhea" id="RHEA:15913"/>
        <dbReference type="ChEBI" id="CHEBI:30616"/>
        <dbReference type="ChEBI" id="CHEBI:37575"/>
        <dbReference type="ChEBI" id="CHEBI:58937"/>
        <dbReference type="ChEBI" id="CHEBI:456216"/>
        <dbReference type="EC" id="2.7.4.16"/>
    </reaction>
</comment>
<dbReference type="Proteomes" id="UP000004208">
    <property type="component" value="Unassembled WGS sequence"/>
</dbReference>
<keyword evidence="1 3" id="KW-0808">Transferase</keyword>
<feature type="binding site" evidence="1">
    <location>
        <begin position="131"/>
        <end position="132"/>
    </location>
    <ligand>
        <name>ATP</name>
        <dbReference type="ChEBI" id="CHEBI:30616"/>
    </ligand>
</feature>
<dbReference type="EC" id="2.7.4.16" evidence="1"/>
<feature type="binding site" evidence="1">
    <location>
        <position position="320"/>
    </location>
    <ligand>
        <name>substrate</name>
    </ligand>
</feature>
<keyword evidence="1" id="KW-0547">Nucleotide-binding</keyword>
<keyword evidence="1" id="KW-0784">Thiamine biosynthesis</keyword>
<dbReference type="OrthoDB" id="9802811at2"/>
<dbReference type="Gene3D" id="3.30.1330.10">
    <property type="entry name" value="PurM-like, N-terminal domain"/>
    <property type="match status" value="1"/>
</dbReference>
<keyword evidence="1 3" id="KW-0418">Kinase</keyword>
<feature type="binding site" evidence="1">
    <location>
        <position position="53"/>
    </location>
    <ligand>
        <name>Mg(2+)</name>
        <dbReference type="ChEBI" id="CHEBI:18420"/>
        <label>4</label>
    </ligand>
</feature>
<comment type="caution">
    <text evidence="3">The sequence shown here is derived from an EMBL/GenBank/DDBJ whole genome shotgun (WGS) entry which is preliminary data.</text>
</comment>
<evidence type="ECO:0000313" key="4">
    <source>
        <dbReference type="Proteomes" id="UP000004208"/>
    </source>
</evidence>
<dbReference type="EMBL" id="ACLJ02000003">
    <property type="protein sequence ID" value="EFK54089.1"/>
    <property type="molecule type" value="Genomic_DNA"/>
</dbReference>
<dbReference type="HOGENOM" id="CLU_046964_0_0_11"/>
<name>D7WD58_9CORY</name>
<feature type="binding site" evidence="1">
    <location>
        <position position="62"/>
    </location>
    <ligand>
        <name>substrate</name>
    </ligand>
</feature>
<accession>D7WD58</accession>
<organism evidence="3 4">
    <name type="scientific">Corynebacterium genitalium ATCC 33030</name>
    <dbReference type="NCBI Taxonomy" id="585529"/>
    <lineage>
        <taxon>Bacteria</taxon>
        <taxon>Bacillati</taxon>
        <taxon>Actinomycetota</taxon>
        <taxon>Actinomycetes</taxon>
        <taxon>Mycobacteriales</taxon>
        <taxon>Corynebacteriaceae</taxon>
        <taxon>Corynebacterium</taxon>
    </lineage>
</organism>
<reference evidence="3" key="1">
    <citation type="submission" date="2010-06" db="EMBL/GenBank/DDBJ databases">
        <authorList>
            <person name="Muzny D."/>
            <person name="Qin X."/>
            <person name="Buhay C."/>
            <person name="Dugan-Rocha S."/>
            <person name="Ding Y."/>
            <person name="Chen G."/>
            <person name="Hawes A."/>
            <person name="Holder M."/>
            <person name="Jhangiani S."/>
            <person name="Johnson A."/>
            <person name="Khan Z."/>
            <person name="Li Z."/>
            <person name="Liu W."/>
            <person name="Liu X."/>
            <person name="Perez L."/>
            <person name="Shen H."/>
            <person name="Wang Q."/>
            <person name="Watt J."/>
            <person name="Xi L."/>
            <person name="Xin Y."/>
            <person name="Zhou J."/>
            <person name="Deng J."/>
            <person name="Jiang H."/>
            <person name="Liu Y."/>
            <person name="Qu J."/>
            <person name="Song X.-Z."/>
            <person name="Zhang L."/>
            <person name="Villasana D."/>
            <person name="Johnson A."/>
            <person name="Liu J."/>
            <person name="Liyanage D."/>
            <person name="Lorensuhewa L."/>
            <person name="Robinson T."/>
            <person name="Song A."/>
            <person name="Song B.-B."/>
            <person name="Dinh H."/>
            <person name="Thornton R."/>
            <person name="Coyle M."/>
            <person name="Francisco L."/>
            <person name="Jackson L."/>
            <person name="Javaid M."/>
            <person name="Korchina V."/>
            <person name="Kovar C."/>
            <person name="Mata R."/>
            <person name="Mathew T."/>
            <person name="Ngo R."/>
            <person name="Nguyen L."/>
            <person name="Nguyen N."/>
            <person name="Okwuonu G."/>
            <person name="Ongeri F."/>
            <person name="Pham C."/>
            <person name="Simmons D."/>
            <person name="Wilczek-Boney K."/>
            <person name="Hale W."/>
            <person name="Jakkamsetti A."/>
            <person name="Pham P."/>
            <person name="Ruth R."/>
            <person name="San Lucas F."/>
            <person name="Warren J."/>
            <person name="Zhang J."/>
            <person name="Zhao Z."/>
            <person name="Zhou C."/>
            <person name="Zhu D."/>
            <person name="Lee S."/>
            <person name="Bess C."/>
            <person name="Blankenburg K."/>
            <person name="Forbes L."/>
            <person name="Fu Q."/>
            <person name="Gubbala S."/>
            <person name="Hirani K."/>
            <person name="Jayaseelan J.C."/>
            <person name="Lara F."/>
            <person name="Munidasa M."/>
            <person name="Palculict T."/>
            <person name="Patil S."/>
            <person name="Pu L.-L."/>
            <person name="Saada N."/>
            <person name="Tang L."/>
            <person name="Weissenberger G."/>
            <person name="Zhu Y."/>
            <person name="Hemphill L."/>
            <person name="Shang Y."/>
            <person name="Youmans B."/>
            <person name="Ayvaz T."/>
            <person name="Ross M."/>
            <person name="Santibanez J."/>
            <person name="Aqrawi P."/>
            <person name="Gross S."/>
            <person name="Joshi V."/>
            <person name="Fowler G."/>
            <person name="Nazareth L."/>
            <person name="Reid J."/>
            <person name="Worley K."/>
            <person name="Petrosino J."/>
            <person name="Highlander S."/>
            <person name="Gibbs R."/>
        </authorList>
    </citation>
    <scope>NUCLEOTIDE SEQUENCE [LARGE SCALE GENOMIC DNA]</scope>
    <source>
        <strain evidence="3">ATCC 33030</strain>
    </source>
</reference>
<dbReference type="GO" id="GO:0005524">
    <property type="term" value="F:ATP binding"/>
    <property type="evidence" value="ECO:0007669"/>
    <property type="project" value="UniProtKB-UniRule"/>
</dbReference>
<protein>
    <recommendedName>
        <fullName evidence="1">Thiamine-monophosphate kinase</fullName>
        <shortName evidence="1">TMP kinase</shortName>
        <shortName evidence="1">Thiamine-phosphate kinase</shortName>
        <ecNumber evidence="1">2.7.4.16</ecNumber>
    </recommendedName>
</protein>
<dbReference type="eggNOG" id="COG0611">
    <property type="taxonomic scope" value="Bacteria"/>
</dbReference>
<feature type="binding site" evidence="1">
    <location>
        <position position="276"/>
    </location>
    <ligand>
        <name>substrate</name>
    </ligand>
</feature>
<dbReference type="GO" id="GO:0009228">
    <property type="term" value="P:thiamine biosynthetic process"/>
    <property type="evidence" value="ECO:0007669"/>
    <property type="project" value="UniProtKB-KW"/>
</dbReference>
<dbReference type="PIRSF" id="PIRSF005303">
    <property type="entry name" value="Thiam_monoph_kin"/>
    <property type="match status" value="1"/>
</dbReference>
<evidence type="ECO:0000256" key="1">
    <source>
        <dbReference type="HAMAP-Rule" id="MF_02128"/>
    </source>
</evidence>
<dbReference type="GO" id="GO:0009030">
    <property type="term" value="F:thiamine-phosphate kinase activity"/>
    <property type="evidence" value="ECO:0007669"/>
    <property type="project" value="UniProtKB-UniRule"/>
</dbReference>
<feature type="binding site" evidence="1">
    <location>
        <position position="225"/>
    </location>
    <ligand>
        <name>ATP</name>
        <dbReference type="ChEBI" id="CHEBI:30616"/>
    </ligand>
</feature>
<dbReference type="UniPathway" id="UPA00060">
    <property type="reaction ID" value="UER00142"/>
</dbReference>
<feature type="domain" description="PurM-like N-terminal" evidence="2">
    <location>
        <begin position="35"/>
        <end position="148"/>
    </location>
</feature>
<dbReference type="RefSeq" id="WP_005290370.1">
    <property type="nucleotide sequence ID" value="NZ_CM000961.1"/>
</dbReference>
<dbReference type="STRING" id="585529.HMPREF0291_11746"/>
<dbReference type="CDD" id="cd02194">
    <property type="entry name" value="ThiL"/>
    <property type="match status" value="1"/>
</dbReference>
<feature type="binding site" evidence="1">
    <location>
        <position position="55"/>
    </location>
    <ligand>
        <name>Mg(2+)</name>
        <dbReference type="ChEBI" id="CHEBI:18420"/>
        <label>2</label>
    </ligand>
</feature>
<dbReference type="InterPro" id="IPR016188">
    <property type="entry name" value="PurM-like_N"/>
</dbReference>
<feature type="binding site" evidence="1">
    <location>
        <position position="223"/>
    </location>
    <ligand>
        <name>Mg(2+)</name>
        <dbReference type="ChEBI" id="CHEBI:18420"/>
        <label>3</label>
    </ligand>
</feature>
<dbReference type="InterPro" id="IPR036921">
    <property type="entry name" value="PurM-like_N_sf"/>
</dbReference>
<dbReference type="GO" id="GO:0000287">
    <property type="term" value="F:magnesium ion binding"/>
    <property type="evidence" value="ECO:0007669"/>
    <property type="project" value="UniProtKB-UniRule"/>
</dbReference>
<dbReference type="InterPro" id="IPR036676">
    <property type="entry name" value="PurM-like_C_sf"/>
</dbReference>
<comment type="caution">
    <text evidence="1">Lacks conserved residue(s) required for the propagation of feature annotation.</text>
</comment>
<keyword evidence="1" id="KW-0479">Metal-binding</keyword>
<feature type="binding site" evidence="1">
    <location>
        <position position="37"/>
    </location>
    <ligand>
        <name>Mg(2+)</name>
        <dbReference type="ChEBI" id="CHEBI:18420"/>
        <label>4</label>
    </ligand>
</feature>
<sequence>MIHTGFPVSGPTLGEVGEHAVIQSIIDASPSPVNGDDAAVLSPASPNSRVVATTDMLVEGRHFRADVTTPWHLGRKAVVQNFADIEAMGARPIAVLLSLSAPPAMAASVVGEIARGIAHEIDKYAAELVGGDVTAGESLVLSVTAIGSLGGNRPPLTLSGARPGQNLVAHGAIGYSAAGLDLLESGMEIPEKLEPLVLAYQAPVISPSAGVVARSAGASAMTDNSDGLLHDLTAIAENSGVRFDLDPATIAPDDLLLHAAELLGADPWKWVYEGGEDHTLLGTLHGNAPVGFRSIGKVCRPNDAACVTVDGAAPNYSGGWESFA</sequence>
<feature type="binding site" evidence="1">
    <location>
        <position position="84"/>
    </location>
    <ligand>
        <name>Mg(2+)</name>
        <dbReference type="ChEBI" id="CHEBI:18420"/>
        <label>4</label>
    </ligand>
</feature>
<evidence type="ECO:0000313" key="3">
    <source>
        <dbReference type="EMBL" id="EFK54089.1"/>
    </source>
</evidence>
<proteinExistence type="inferred from homology"/>
<gene>
    <name evidence="1 3" type="primary">thiL</name>
    <name evidence="3" type="ORF">HMPREF0291_11746</name>
</gene>
<feature type="binding site" evidence="1">
    <location>
        <position position="37"/>
    </location>
    <ligand>
        <name>Mg(2+)</name>
        <dbReference type="ChEBI" id="CHEBI:18420"/>
        <label>3</label>
    </ligand>
</feature>
<dbReference type="Pfam" id="PF00586">
    <property type="entry name" value="AIRS"/>
    <property type="match status" value="1"/>
</dbReference>
<dbReference type="NCBIfam" id="TIGR01379">
    <property type="entry name" value="thiL"/>
    <property type="match status" value="1"/>
</dbReference>
<dbReference type="Gene3D" id="3.90.650.10">
    <property type="entry name" value="PurM-like C-terminal domain"/>
    <property type="match status" value="1"/>
</dbReference>
<dbReference type="InterPro" id="IPR006283">
    <property type="entry name" value="ThiL-like"/>
</dbReference>
<keyword evidence="1" id="KW-0067">ATP-binding</keyword>
<dbReference type="PANTHER" id="PTHR30270:SF0">
    <property type="entry name" value="THIAMINE-MONOPHOSPHATE KINASE"/>
    <property type="match status" value="1"/>
</dbReference>
<evidence type="ECO:0000259" key="2">
    <source>
        <dbReference type="Pfam" id="PF00586"/>
    </source>
</evidence>
<keyword evidence="1" id="KW-0460">Magnesium</keyword>
<dbReference type="SUPFAM" id="SSF55326">
    <property type="entry name" value="PurM N-terminal domain-like"/>
    <property type="match status" value="1"/>
</dbReference>
<feature type="binding site" evidence="1">
    <location>
        <position position="132"/>
    </location>
    <ligand>
        <name>Mg(2+)</name>
        <dbReference type="ChEBI" id="CHEBI:18420"/>
        <label>1</label>
    </ligand>
</feature>
<feature type="binding site" evidence="1">
    <location>
        <position position="55"/>
    </location>
    <ligand>
        <name>Mg(2+)</name>
        <dbReference type="ChEBI" id="CHEBI:18420"/>
        <label>1</label>
    </ligand>
</feature>